<keyword evidence="3" id="KW-1185">Reference proteome</keyword>
<evidence type="ECO:0000313" key="3">
    <source>
        <dbReference type="Proteomes" id="UP000828390"/>
    </source>
</evidence>
<gene>
    <name evidence="2" type="ORF">DPMN_068499</name>
</gene>
<protein>
    <submittedName>
        <fullName evidence="2">Uncharacterized protein</fullName>
    </submittedName>
</protein>
<reference evidence="2" key="1">
    <citation type="journal article" date="2019" name="bioRxiv">
        <title>The Genome of the Zebra Mussel, Dreissena polymorpha: A Resource for Invasive Species Research.</title>
        <authorList>
            <person name="McCartney M.A."/>
            <person name="Auch B."/>
            <person name="Kono T."/>
            <person name="Mallez S."/>
            <person name="Zhang Y."/>
            <person name="Obille A."/>
            <person name="Becker A."/>
            <person name="Abrahante J.E."/>
            <person name="Garbe J."/>
            <person name="Badalamenti J.P."/>
            <person name="Herman A."/>
            <person name="Mangelson H."/>
            <person name="Liachko I."/>
            <person name="Sullivan S."/>
            <person name="Sone E.D."/>
            <person name="Koren S."/>
            <person name="Silverstein K.A.T."/>
            <person name="Beckman K.B."/>
            <person name="Gohl D.M."/>
        </authorList>
    </citation>
    <scope>NUCLEOTIDE SEQUENCE</scope>
    <source>
        <strain evidence="2">Duluth1</strain>
        <tissue evidence="2">Whole animal</tissue>
    </source>
</reference>
<dbReference type="Proteomes" id="UP000828390">
    <property type="component" value="Unassembled WGS sequence"/>
</dbReference>
<comment type="caution">
    <text evidence="2">The sequence shown here is derived from an EMBL/GenBank/DDBJ whole genome shotgun (WGS) entry which is preliminary data.</text>
</comment>
<dbReference type="EMBL" id="JAIWYP010000014">
    <property type="protein sequence ID" value="KAH3709039.1"/>
    <property type="molecule type" value="Genomic_DNA"/>
</dbReference>
<name>A0A9D4BU95_DREPO</name>
<feature type="compositionally biased region" description="Basic and acidic residues" evidence="1">
    <location>
        <begin position="1"/>
        <end position="10"/>
    </location>
</feature>
<organism evidence="2 3">
    <name type="scientific">Dreissena polymorpha</name>
    <name type="common">Zebra mussel</name>
    <name type="synonym">Mytilus polymorpha</name>
    <dbReference type="NCBI Taxonomy" id="45954"/>
    <lineage>
        <taxon>Eukaryota</taxon>
        <taxon>Metazoa</taxon>
        <taxon>Spiralia</taxon>
        <taxon>Lophotrochozoa</taxon>
        <taxon>Mollusca</taxon>
        <taxon>Bivalvia</taxon>
        <taxon>Autobranchia</taxon>
        <taxon>Heteroconchia</taxon>
        <taxon>Euheterodonta</taxon>
        <taxon>Imparidentia</taxon>
        <taxon>Neoheterodontei</taxon>
        <taxon>Myida</taxon>
        <taxon>Dreissenoidea</taxon>
        <taxon>Dreissenidae</taxon>
        <taxon>Dreissena</taxon>
    </lineage>
</organism>
<evidence type="ECO:0000256" key="1">
    <source>
        <dbReference type="SAM" id="MobiDB-lite"/>
    </source>
</evidence>
<dbReference type="AlphaFoldDB" id="A0A9D4BU95"/>
<sequence length="52" mass="5868">MSDGKTEDVLQLHGHPGRHSQPGHVYQGLQHADPLRGSQRPSFLHWNSRAFP</sequence>
<evidence type="ECO:0000313" key="2">
    <source>
        <dbReference type="EMBL" id="KAH3709039.1"/>
    </source>
</evidence>
<feature type="region of interest" description="Disordered" evidence="1">
    <location>
        <begin position="1"/>
        <end position="52"/>
    </location>
</feature>
<reference evidence="2" key="2">
    <citation type="submission" date="2020-11" db="EMBL/GenBank/DDBJ databases">
        <authorList>
            <person name="McCartney M.A."/>
            <person name="Auch B."/>
            <person name="Kono T."/>
            <person name="Mallez S."/>
            <person name="Becker A."/>
            <person name="Gohl D.M."/>
            <person name="Silverstein K.A.T."/>
            <person name="Koren S."/>
            <person name="Bechman K.B."/>
            <person name="Herman A."/>
            <person name="Abrahante J.E."/>
            <person name="Garbe J."/>
        </authorList>
    </citation>
    <scope>NUCLEOTIDE SEQUENCE</scope>
    <source>
        <strain evidence="2">Duluth1</strain>
        <tissue evidence="2">Whole animal</tissue>
    </source>
</reference>
<accession>A0A9D4BU95</accession>
<proteinExistence type="predicted"/>